<protein>
    <submittedName>
        <fullName evidence="3">Uncharacterized protein</fullName>
    </submittedName>
</protein>
<dbReference type="RefSeq" id="WP_216440307.1">
    <property type="nucleotide sequence ID" value="NZ_JAHLQF010000004.1"/>
</dbReference>
<organism evidence="3 4">
    <name type="scientific">Clostridium mobile</name>
    <dbReference type="NCBI Taxonomy" id="2841512"/>
    <lineage>
        <taxon>Bacteria</taxon>
        <taxon>Bacillati</taxon>
        <taxon>Bacillota</taxon>
        <taxon>Clostridia</taxon>
        <taxon>Eubacteriales</taxon>
        <taxon>Clostridiaceae</taxon>
        <taxon>Clostridium</taxon>
    </lineage>
</organism>
<keyword evidence="1" id="KW-1133">Transmembrane helix</keyword>
<evidence type="ECO:0000313" key="3">
    <source>
        <dbReference type="EMBL" id="MBU5485734.1"/>
    </source>
</evidence>
<keyword evidence="1" id="KW-0472">Membrane</keyword>
<reference evidence="3 4" key="1">
    <citation type="submission" date="2021-06" db="EMBL/GenBank/DDBJ databases">
        <authorList>
            <person name="Sun Q."/>
            <person name="Li D."/>
        </authorList>
    </citation>
    <scope>NUCLEOTIDE SEQUENCE [LARGE SCALE GENOMIC DNA]</scope>
    <source>
        <strain evidence="3 4">MSJ-11</strain>
    </source>
</reference>
<feature type="chain" id="PRO_5046701787" evidence="2">
    <location>
        <begin position="24"/>
        <end position="138"/>
    </location>
</feature>
<dbReference type="EMBL" id="JAHLQF010000004">
    <property type="protein sequence ID" value="MBU5485734.1"/>
    <property type="molecule type" value="Genomic_DNA"/>
</dbReference>
<dbReference type="Proteomes" id="UP000726170">
    <property type="component" value="Unassembled WGS sequence"/>
</dbReference>
<feature type="signal peptide" evidence="2">
    <location>
        <begin position="1"/>
        <end position="23"/>
    </location>
</feature>
<keyword evidence="1" id="KW-0812">Transmembrane</keyword>
<name>A0ABS6EKJ6_9CLOT</name>
<evidence type="ECO:0000313" key="4">
    <source>
        <dbReference type="Proteomes" id="UP000726170"/>
    </source>
</evidence>
<sequence length="138" mass="15548">MKNLKMFFLVSIMLLLFTTPVYAHKIAIEPVEDGIIKVHYDDGSFSEKTQIILYDANDKEIERGKLDENGQFKYDKNSGVAYIVADDGMGHTVKWKVGEEVSHHHKGSKWIKIGGVLVVFAAVGGIFYKRKDKNVESA</sequence>
<accession>A0ABS6EKJ6</accession>
<comment type="caution">
    <text evidence="3">The sequence shown here is derived from an EMBL/GenBank/DDBJ whole genome shotgun (WGS) entry which is preliminary data.</text>
</comment>
<gene>
    <name evidence="3" type="ORF">KQI86_15545</name>
</gene>
<keyword evidence="4" id="KW-1185">Reference proteome</keyword>
<evidence type="ECO:0000256" key="2">
    <source>
        <dbReference type="SAM" id="SignalP"/>
    </source>
</evidence>
<evidence type="ECO:0000256" key="1">
    <source>
        <dbReference type="SAM" id="Phobius"/>
    </source>
</evidence>
<keyword evidence="2" id="KW-0732">Signal</keyword>
<feature type="transmembrane region" description="Helical" evidence="1">
    <location>
        <begin position="110"/>
        <end position="128"/>
    </location>
</feature>
<proteinExistence type="predicted"/>